<reference evidence="2 3" key="1">
    <citation type="submission" date="2016-11" db="EMBL/GenBank/DDBJ databases">
        <authorList>
            <person name="Jaros S."/>
            <person name="Januszkiewicz K."/>
            <person name="Wedrychowicz H."/>
        </authorList>
    </citation>
    <scope>NUCLEOTIDE SEQUENCE [LARGE SCALE GENOMIC DNA]</scope>
    <source>
        <strain evidence="2 3">DSM 10068</strain>
    </source>
</reference>
<evidence type="ECO:0000313" key="3">
    <source>
        <dbReference type="Proteomes" id="UP000183995"/>
    </source>
</evidence>
<protein>
    <submittedName>
        <fullName evidence="2">Glycosyl transferase family 2</fullName>
    </submittedName>
</protein>
<dbReference type="InterPro" id="IPR029044">
    <property type="entry name" value="Nucleotide-diphossugar_trans"/>
</dbReference>
<dbReference type="EMBL" id="FQXV01000012">
    <property type="protein sequence ID" value="SHI17927.1"/>
    <property type="molecule type" value="Genomic_DNA"/>
</dbReference>
<dbReference type="Pfam" id="PF00535">
    <property type="entry name" value="Glycos_transf_2"/>
    <property type="match status" value="1"/>
</dbReference>
<dbReference type="SUPFAM" id="SSF53448">
    <property type="entry name" value="Nucleotide-diphospho-sugar transferases"/>
    <property type="match status" value="1"/>
</dbReference>
<dbReference type="CDD" id="cd00761">
    <property type="entry name" value="Glyco_tranf_GTA_type"/>
    <property type="match status" value="1"/>
</dbReference>
<evidence type="ECO:0000259" key="1">
    <source>
        <dbReference type="Pfam" id="PF00535"/>
    </source>
</evidence>
<dbReference type="AlphaFoldDB" id="A0A1M5Z0W5"/>
<feature type="domain" description="Glycosyltransferase 2-like" evidence="1">
    <location>
        <begin position="10"/>
        <end position="167"/>
    </location>
</feature>
<evidence type="ECO:0000313" key="2">
    <source>
        <dbReference type="EMBL" id="SHI17927.1"/>
    </source>
</evidence>
<dbReference type="Proteomes" id="UP000183995">
    <property type="component" value="Unassembled WGS sequence"/>
</dbReference>
<dbReference type="GO" id="GO:0016740">
    <property type="term" value="F:transferase activity"/>
    <property type="evidence" value="ECO:0007669"/>
    <property type="project" value="UniProtKB-KW"/>
</dbReference>
<organism evidence="2 3">
    <name type="scientific">Sporobacter termitidis DSM 10068</name>
    <dbReference type="NCBI Taxonomy" id="1123282"/>
    <lineage>
        <taxon>Bacteria</taxon>
        <taxon>Bacillati</taxon>
        <taxon>Bacillota</taxon>
        <taxon>Clostridia</taxon>
        <taxon>Eubacteriales</taxon>
        <taxon>Oscillospiraceae</taxon>
        <taxon>Sporobacter</taxon>
    </lineage>
</organism>
<name>A0A1M5Z0W5_9FIRM</name>
<proteinExistence type="predicted"/>
<dbReference type="Gene3D" id="3.90.550.10">
    <property type="entry name" value="Spore Coat Polysaccharide Biosynthesis Protein SpsA, Chain A"/>
    <property type="match status" value="1"/>
</dbReference>
<dbReference type="InterPro" id="IPR001173">
    <property type="entry name" value="Glyco_trans_2-like"/>
</dbReference>
<accession>A0A1M5Z0W5</accession>
<keyword evidence="2" id="KW-0808">Transferase</keyword>
<dbReference type="RefSeq" id="WP_073080793.1">
    <property type="nucleotide sequence ID" value="NZ_FQXV01000012.1"/>
</dbReference>
<dbReference type="OrthoDB" id="9772751at2"/>
<dbReference type="STRING" id="1123282.SAMN02745823_03068"/>
<sequence length="300" mass="34742">MTPPFISYTTFHRLGLTARNLNALLRDTTDDFEMHIIDNNSQDGTWEYVQSLTDSRIKSKTRFNANYGPIYPLNYNLSRRRPDQYFIVVESDLHLYVPDWISRFMKVFDTFPEVGLLGMARTTPYPPYLPEVTLQERNGVNYLQLARTSIGSSMDFVPGQCQMLRPELISLLGYWCEECGYGDAELSLRTNNYTPYKAGFVLDIPTDMLQSSPCETCEATPWCRFDKVSSRCYDLWVSKHKNEAFVRANGWKYNAYFNELNQGLRTVYCASVHDPASCATHLYHADWAQENFNFYVNNAN</sequence>
<gene>
    <name evidence="2" type="ORF">SAMN02745823_03068</name>
</gene>
<keyword evidence="3" id="KW-1185">Reference proteome</keyword>